<feature type="transmembrane region" description="Helical" evidence="6">
    <location>
        <begin position="579"/>
        <end position="604"/>
    </location>
</feature>
<keyword evidence="4" id="KW-1015">Disulfide bond</keyword>
<feature type="compositionally biased region" description="Low complexity" evidence="5">
    <location>
        <begin position="974"/>
        <end position="992"/>
    </location>
</feature>
<evidence type="ECO:0000256" key="5">
    <source>
        <dbReference type="SAM" id="MobiDB-lite"/>
    </source>
</evidence>
<keyword evidence="3" id="KW-0677">Repeat</keyword>
<dbReference type="GO" id="GO:0016020">
    <property type="term" value="C:membrane"/>
    <property type="evidence" value="ECO:0007669"/>
    <property type="project" value="UniProtKB-SubCell"/>
</dbReference>
<dbReference type="Proteomes" id="UP001381693">
    <property type="component" value="Unassembled WGS sequence"/>
</dbReference>
<dbReference type="InterPro" id="IPR050467">
    <property type="entry name" value="LRFN"/>
</dbReference>
<accession>A0AAN8ZT56</accession>
<keyword evidence="6" id="KW-1133">Transmembrane helix</keyword>
<dbReference type="SMART" id="SM00409">
    <property type="entry name" value="IG"/>
    <property type="match status" value="1"/>
</dbReference>
<name>A0AAN8ZT56_HALRR</name>
<dbReference type="InterPro" id="IPR003598">
    <property type="entry name" value="Ig_sub2"/>
</dbReference>
<sequence>MRVRGQQRWWWWVCWLLLELVIVEVVEAVVPESDGISGDVHSEHDFTNKRRYENTMSCPSGCDCLLPHHVKCRARPGDVHPPHPPRDTTTLILEGYPNIPTHLLVNLNNLRYLRITGSQLEALNILPHLPKLEQLEVTHSRLRSLSSRYLHSKLPALTHLDVSHNLITVLNNTSLTGLTRIQVLDLRQNPLNNVQADTFDGLKTLTYLDMSDSRLSKLDHRWMTDAINLQQLIVSNASLEELPRLRGDHLILFDASHNFLLNLPVNLVSGVPHLEELFLQHNPLQHIGVESLTGPMQLHYIDLSHTHIVNINEFVFSNLPLLKELNLGFNEKLVRVEHGAFTGLHKMRRLNLAHTPSLTEIEEVAFDGLPELVYLDIQHSGLMVLPLSISKLINRTNILLSGTALYCDCYNYWLPKLLIQSDISLWTGVDPLECTDGHSRNISQLTAYIDNLSCKAPEPITPSNDWIQARGGQSALLECNVTANPPQSVLWLTPKQNVFRYNSNNTDGWISHHIQEVQEAANLNERFEVLSSGHLLIREVTRSDTGRYKCFAFNSVGNTSIVTFMGLEDTPLRNLRNESLLFGFACAALFLLITLLVQLINYLMDRLGLQCCCCKDRLSPKARQIRKLLESVESYKSQQLDRLRENYNAQVASIKDSCYIQMERIRESYGGQAKHLKDLRDYSTQGLTSVRDQYLDQVNRVRDYSVSQMNRVRENYVFQRHRIRKFSAQQLLKLRETYKYQQKTLNKILENLPDLYLQNCRTGGCQRSDSILFDDALHGLDAYYKVDFFDTQSHGSDYYTPASTLTRSFRASRANDSNKRNSRTSSNTSCDFLEAQTWIHRETGSTGGGSPCHHTNAGHFRTHNRSMSVANPTSYVTEPVRVHKRSLSATHPTRKLPVAPAPELRGVPARITLCEEISDYELATPPTSLPATPVVLKENTFPSKQSEEKERLCVERNTVCDSDLQYNGVHNATESPVPSSEDSSDSASVRVANDSDSKTNSEEDETLLTAATGETISNSTSYETSL</sequence>
<proteinExistence type="predicted"/>
<gene>
    <name evidence="9" type="ORF">SK128_018903</name>
</gene>
<organism evidence="9 10">
    <name type="scientific">Halocaridina rubra</name>
    <name type="common">Hawaiian red shrimp</name>
    <dbReference type="NCBI Taxonomy" id="373956"/>
    <lineage>
        <taxon>Eukaryota</taxon>
        <taxon>Metazoa</taxon>
        <taxon>Ecdysozoa</taxon>
        <taxon>Arthropoda</taxon>
        <taxon>Crustacea</taxon>
        <taxon>Multicrustacea</taxon>
        <taxon>Malacostraca</taxon>
        <taxon>Eumalacostraca</taxon>
        <taxon>Eucarida</taxon>
        <taxon>Decapoda</taxon>
        <taxon>Pleocyemata</taxon>
        <taxon>Caridea</taxon>
        <taxon>Atyoidea</taxon>
        <taxon>Atyidae</taxon>
        <taxon>Halocaridina</taxon>
    </lineage>
</organism>
<keyword evidence="6" id="KW-0812">Transmembrane</keyword>
<dbReference type="InterPro" id="IPR032675">
    <property type="entry name" value="LRR_dom_sf"/>
</dbReference>
<dbReference type="SUPFAM" id="SSF52058">
    <property type="entry name" value="L domain-like"/>
    <property type="match status" value="1"/>
</dbReference>
<keyword evidence="6" id="KW-0472">Membrane</keyword>
<dbReference type="Gene3D" id="3.80.10.10">
    <property type="entry name" value="Ribonuclease Inhibitor"/>
    <property type="match status" value="2"/>
</dbReference>
<evidence type="ECO:0000313" key="10">
    <source>
        <dbReference type="Proteomes" id="UP001381693"/>
    </source>
</evidence>
<dbReference type="PROSITE" id="PS50835">
    <property type="entry name" value="IG_LIKE"/>
    <property type="match status" value="1"/>
</dbReference>
<dbReference type="EMBL" id="JAXCGZ010022927">
    <property type="protein sequence ID" value="KAK7020732.1"/>
    <property type="molecule type" value="Genomic_DNA"/>
</dbReference>
<dbReference type="Pfam" id="PF13855">
    <property type="entry name" value="LRR_8"/>
    <property type="match status" value="3"/>
</dbReference>
<dbReference type="InterPro" id="IPR013783">
    <property type="entry name" value="Ig-like_fold"/>
</dbReference>
<keyword evidence="2 7" id="KW-0732">Signal</keyword>
<evidence type="ECO:0000256" key="3">
    <source>
        <dbReference type="ARBA" id="ARBA00022737"/>
    </source>
</evidence>
<feature type="domain" description="Ig-like" evidence="8">
    <location>
        <begin position="457"/>
        <end position="563"/>
    </location>
</feature>
<feature type="region of interest" description="Disordered" evidence="5">
    <location>
        <begin position="965"/>
        <end position="1026"/>
    </location>
</feature>
<evidence type="ECO:0000256" key="6">
    <source>
        <dbReference type="SAM" id="Phobius"/>
    </source>
</evidence>
<dbReference type="SUPFAM" id="SSF48726">
    <property type="entry name" value="Immunoglobulin"/>
    <property type="match status" value="1"/>
</dbReference>
<dbReference type="AlphaFoldDB" id="A0AAN8ZT56"/>
<evidence type="ECO:0000256" key="1">
    <source>
        <dbReference type="ARBA" id="ARBA00022614"/>
    </source>
</evidence>
<feature type="chain" id="PRO_5043013061" description="Ig-like domain-containing protein" evidence="7">
    <location>
        <begin position="29"/>
        <end position="1026"/>
    </location>
</feature>
<keyword evidence="10" id="KW-1185">Reference proteome</keyword>
<dbReference type="PANTHER" id="PTHR45842:SF22">
    <property type="entry name" value="INSULIN-LIKE GROWTH FACTOR-BINDING PROTEIN COMPLEX ACID LABILE SUBUNIT ISOFORM X1"/>
    <property type="match status" value="1"/>
</dbReference>
<feature type="signal peptide" evidence="7">
    <location>
        <begin position="1"/>
        <end position="28"/>
    </location>
</feature>
<reference evidence="9 10" key="1">
    <citation type="submission" date="2023-11" db="EMBL/GenBank/DDBJ databases">
        <title>Halocaridina rubra genome assembly.</title>
        <authorList>
            <person name="Smith C."/>
        </authorList>
    </citation>
    <scope>NUCLEOTIDE SEQUENCE [LARGE SCALE GENOMIC DNA]</scope>
    <source>
        <strain evidence="9">EP-1</strain>
        <tissue evidence="9">Whole</tissue>
    </source>
</reference>
<evidence type="ECO:0000256" key="2">
    <source>
        <dbReference type="ARBA" id="ARBA00022729"/>
    </source>
</evidence>
<comment type="caution">
    <text evidence="9">The sequence shown here is derived from an EMBL/GenBank/DDBJ whole genome shotgun (WGS) entry which is preliminary data.</text>
</comment>
<dbReference type="InterPro" id="IPR007110">
    <property type="entry name" value="Ig-like_dom"/>
</dbReference>
<dbReference type="Pfam" id="PF13927">
    <property type="entry name" value="Ig_3"/>
    <property type="match status" value="1"/>
</dbReference>
<feature type="compositionally biased region" description="Polar residues" evidence="5">
    <location>
        <begin position="1012"/>
        <end position="1026"/>
    </location>
</feature>
<dbReference type="SMART" id="SM00408">
    <property type="entry name" value="IGc2"/>
    <property type="match status" value="1"/>
</dbReference>
<evidence type="ECO:0000313" key="9">
    <source>
        <dbReference type="EMBL" id="KAK7020732.1"/>
    </source>
</evidence>
<dbReference type="InterPro" id="IPR003599">
    <property type="entry name" value="Ig_sub"/>
</dbReference>
<dbReference type="PANTHER" id="PTHR45842">
    <property type="entry name" value="SYNAPTIC ADHESION-LIKE MOLECULE SALM"/>
    <property type="match status" value="1"/>
</dbReference>
<evidence type="ECO:0000256" key="4">
    <source>
        <dbReference type="ARBA" id="ARBA00023157"/>
    </source>
</evidence>
<dbReference type="InterPro" id="IPR036179">
    <property type="entry name" value="Ig-like_dom_sf"/>
</dbReference>
<protein>
    <recommendedName>
        <fullName evidence="8">Ig-like domain-containing protein</fullName>
    </recommendedName>
</protein>
<evidence type="ECO:0000259" key="8">
    <source>
        <dbReference type="PROSITE" id="PS50835"/>
    </source>
</evidence>
<keyword evidence="1" id="KW-0433">Leucine-rich repeat</keyword>
<dbReference type="Gene3D" id="2.60.40.10">
    <property type="entry name" value="Immunoglobulins"/>
    <property type="match status" value="1"/>
</dbReference>
<evidence type="ECO:0000256" key="7">
    <source>
        <dbReference type="SAM" id="SignalP"/>
    </source>
</evidence>
<dbReference type="InterPro" id="IPR001611">
    <property type="entry name" value="Leu-rich_rpt"/>
</dbReference>
<dbReference type="SMART" id="SM00369">
    <property type="entry name" value="LRR_TYP"/>
    <property type="match status" value="7"/>
</dbReference>
<dbReference type="InterPro" id="IPR003591">
    <property type="entry name" value="Leu-rich_rpt_typical-subtyp"/>
</dbReference>